<reference evidence="2" key="1">
    <citation type="journal article" date="2019" name="Int. J. Syst. Evol. Microbiol.">
        <title>The Global Catalogue of Microorganisms (GCM) 10K type strain sequencing project: providing services to taxonomists for standard genome sequencing and annotation.</title>
        <authorList>
            <consortium name="The Broad Institute Genomics Platform"/>
            <consortium name="The Broad Institute Genome Sequencing Center for Infectious Disease"/>
            <person name="Wu L."/>
            <person name="Ma J."/>
        </authorList>
    </citation>
    <scope>NUCLEOTIDE SEQUENCE [LARGE SCALE GENOMIC DNA]</scope>
    <source>
        <strain evidence="2">JCM 17442</strain>
    </source>
</reference>
<keyword evidence="2" id="KW-1185">Reference proteome</keyword>
<protein>
    <submittedName>
        <fullName evidence="1">Uncharacterized protein</fullName>
    </submittedName>
</protein>
<dbReference type="EMBL" id="BAABAU010000001">
    <property type="protein sequence ID" value="GAA4265176.1"/>
    <property type="molecule type" value="Genomic_DNA"/>
</dbReference>
<evidence type="ECO:0000313" key="2">
    <source>
        <dbReference type="Proteomes" id="UP001501594"/>
    </source>
</evidence>
<comment type="caution">
    <text evidence="1">The sequence shown here is derived from an EMBL/GenBank/DDBJ whole genome shotgun (WGS) entry which is preliminary data.</text>
</comment>
<organism evidence="1 2">
    <name type="scientific">Frondihabitans peucedani</name>
    <dbReference type="NCBI Taxonomy" id="598626"/>
    <lineage>
        <taxon>Bacteria</taxon>
        <taxon>Bacillati</taxon>
        <taxon>Actinomycetota</taxon>
        <taxon>Actinomycetes</taxon>
        <taxon>Micrococcales</taxon>
        <taxon>Microbacteriaceae</taxon>
        <taxon>Frondihabitans</taxon>
    </lineage>
</organism>
<evidence type="ECO:0000313" key="1">
    <source>
        <dbReference type="EMBL" id="GAA4265176.1"/>
    </source>
</evidence>
<proteinExistence type="predicted"/>
<sequence>MPVLHTRQYSFVMQIEARRLTDHALGHLVRVDGETFVLGAYHHKKRTNFVVLEEPHTDAQLDTYDFFSLAVHFHAVVEILD</sequence>
<dbReference type="Proteomes" id="UP001501594">
    <property type="component" value="Unassembled WGS sequence"/>
</dbReference>
<name>A0ABP8DZ27_9MICO</name>
<gene>
    <name evidence="1" type="ORF">GCM10022256_07880</name>
</gene>
<accession>A0ABP8DZ27</accession>